<name>A0A7J6PWD1_PEROL</name>
<dbReference type="Proteomes" id="UP000553632">
    <property type="component" value="Unassembled WGS sequence"/>
</dbReference>
<reference evidence="2 3" key="1">
    <citation type="submission" date="2020-04" db="EMBL/GenBank/DDBJ databases">
        <title>Perkinsus olseni comparative genomics.</title>
        <authorList>
            <person name="Bogema D.R."/>
        </authorList>
    </citation>
    <scope>NUCLEOTIDE SEQUENCE [LARGE SCALE GENOMIC DNA]</scope>
    <source>
        <strain evidence="2 3">ATCC PRA-207</strain>
    </source>
</reference>
<evidence type="ECO:0000256" key="1">
    <source>
        <dbReference type="ARBA" id="ARBA00049360"/>
    </source>
</evidence>
<evidence type="ECO:0000313" key="3">
    <source>
        <dbReference type="Proteomes" id="UP000553632"/>
    </source>
</evidence>
<sequence>MFIFCQYELPDGSIINIGLERFQAPEILFNPTMGASADQGVHLLLDEAIQKSDMDLRRTLLQNV</sequence>
<gene>
    <name evidence="2" type="primary">ACTR1A_5</name>
    <name evidence="2" type="ORF">FOZ63_021727</name>
</gene>
<dbReference type="InterPro" id="IPR043129">
    <property type="entry name" value="ATPase_NBD"/>
</dbReference>
<comment type="caution">
    <text evidence="2">The sequence shown here is derived from an EMBL/GenBank/DDBJ whole genome shotgun (WGS) entry which is preliminary data.</text>
</comment>
<dbReference type="Pfam" id="PF00022">
    <property type="entry name" value="Actin"/>
    <property type="match status" value="1"/>
</dbReference>
<dbReference type="InterPro" id="IPR004000">
    <property type="entry name" value="Actin"/>
</dbReference>
<comment type="catalytic activity">
    <reaction evidence="1">
        <text>ATP + H2O = ADP + phosphate + H(+)</text>
        <dbReference type="Rhea" id="RHEA:13065"/>
        <dbReference type="ChEBI" id="CHEBI:15377"/>
        <dbReference type="ChEBI" id="CHEBI:15378"/>
        <dbReference type="ChEBI" id="CHEBI:30616"/>
        <dbReference type="ChEBI" id="CHEBI:43474"/>
        <dbReference type="ChEBI" id="CHEBI:456216"/>
    </reaction>
</comment>
<dbReference type="Gene3D" id="3.90.640.10">
    <property type="entry name" value="Actin, Chain A, domain 4"/>
    <property type="match status" value="1"/>
</dbReference>
<feature type="non-terminal residue" evidence="2">
    <location>
        <position position="1"/>
    </location>
</feature>
<dbReference type="SUPFAM" id="SSF53067">
    <property type="entry name" value="Actin-like ATPase domain"/>
    <property type="match status" value="1"/>
</dbReference>
<dbReference type="PANTHER" id="PTHR11937">
    <property type="entry name" value="ACTIN"/>
    <property type="match status" value="1"/>
</dbReference>
<evidence type="ECO:0000313" key="2">
    <source>
        <dbReference type="EMBL" id="KAF4700217.1"/>
    </source>
</evidence>
<dbReference type="EMBL" id="JABANO010037412">
    <property type="protein sequence ID" value="KAF4700217.1"/>
    <property type="molecule type" value="Genomic_DNA"/>
</dbReference>
<organism evidence="2 3">
    <name type="scientific">Perkinsus olseni</name>
    <name type="common">Perkinsus atlanticus</name>
    <dbReference type="NCBI Taxonomy" id="32597"/>
    <lineage>
        <taxon>Eukaryota</taxon>
        <taxon>Sar</taxon>
        <taxon>Alveolata</taxon>
        <taxon>Perkinsozoa</taxon>
        <taxon>Perkinsea</taxon>
        <taxon>Perkinsida</taxon>
        <taxon>Perkinsidae</taxon>
        <taxon>Perkinsus</taxon>
    </lineage>
</organism>
<dbReference type="AlphaFoldDB" id="A0A7J6PWD1"/>
<proteinExistence type="predicted"/>
<keyword evidence="3" id="KW-1185">Reference proteome</keyword>
<accession>A0A7J6PWD1</accession>
<protein>
    <submittedName>
        <fullName evidence="2">Alpha-centractin</fullName>
    </submittedName>
</protein>